<gene>
    <name evidence="2" type="ORF">SAMN04489812_2556</name>
</gene>
<dbReference type="OrthoDB" id="99887at2"/>
<evidence type="ECO:0000313" key="3">
    <source>
        <dbReference type="Proteomes" id="UP000199103"/>
    </source>
</evidence>
<evidence type="ECO:0000313" key="2">
    <source>
        <dbReference type="EMBL" id="SDS64791.1"/>
    </source>
</evidence>
<dbReference type="Proteomes" id="UP000199103">
    <property type="component" value="Chromosome I"/>
</dbReference>
<dbReference type="EMBL" id="LT629772">
    <property type="protein sequence ID" value="SDS64791.1"/>
    <property type="molecule type" value="Genomic_DNA"/>
</dbReference>
<protein>
    <submittedName>
        <fullName evidence="2">Uncharacterized protein</fullName>
    </submittedName>
</protein>
<dbReference type="STRING" id="630515.SAMN04489812_2556"/>
<organism evidence="2 3">
    <name type="scientific">Microlunatus soli</name>
    <dbReference type="NCBI Taxonomy" id="630515"/>
    <lineage>
        <taxon>Bacteria</taxon>
        <taxon>Bacillati</taxon>
        <taxon>Actinomycetota</taxon>
        <taxon>Actinomycetes</taxon>
        <taxon>Propionibacteriales</taxon>
        <taxon>Propionibacteriaceae</taxon>
        <taxon>Microlunatus</taxon>
    </lineage>
</organism>
<evidence type="ECO:0000256" key="1">
    <source>
        <dbReference type="SAM" id="MobiDB-lite"/>
    </source>
</evidence>
<dbReference type="RefSeq" id="WP_091525296.1">
    <property type="nucleotide sequence ID" value="NZ_LT629772.1"/>
</dbReference>
<reference evidence="2 3" key="1">
    <citation type="submission" date="2016-10" db="EMBL/GenBank/DDBJ databases">
        <authorList>
            <person name="de Groot N.N."/>
        </authorList>
    </citation>
    <scope>NUCLEOTIDE SEQUENCE [LARGE SCALE GENOMIC DNA]</scope>
    <source>
        <strain evidence="2 3">DSM 21800</strain>
    </source>
</reference>
<sequence length="896" mass="98776">MITVEDSAAVDTWGSGWAPVEWAADTVADAVTARGSAEDARLQLIICRPGSRSWSDLVSRAEAPDRFSPEAFAIATRPSDDGTEVLVGAADSRGLTYALRDIADVIEHTGELAAALAAIRTRYERPRVPTRSITRLYASHRFDSGWLHDHSFWDEYLTELATHRFNRFTIAFGLGYDFLIDKRVVDNDLCFLYPFVLDVPGHQVSVTGLEPQQQKENLAAIQYAARAAAARGIEFGLGLWNHAPRLEPKVATERWLVTGLPDTDHARYCADALKLLLDEVPEISTLTFRVHFEGGVPEPTHAFWAEMMAAVAEVDREISIDAHAKGINDDLLRALKSADGPLTLSTKYWGEHMGLPYHQAGIRAREFNGHRRARPDSDLAAEGGGRSGADVTRQRSFTRYGYADFARVDAGYQLLHRVWPGTQRVLCTPDPVTAAGIARNATFAGSRGVEWFDALTFLGKKDSAENPLPGRPIRERGLYGDERIELDGVETWRKYAPWFRVSGRAAYNPDSDSSGWLRWYQSRFGDAAVDVQAASANAGRILPLITVAHAPSVAGNIYWPEMETPLPLIEFEPQADNPFADRGWHLDPTFDMDPPYSFGHVSPLDPELFASPEDYAAALLEGAVLPRHTPIEVAAWLDQLASSARSHIEKARSAADVSSDPAELERLMIDAEIAAGLGESFADKLRAAVSWALHRRTASADDLEDCLRHYQAARDHWRDLSAAAGAYRDDLPFGQMPYQRGHWRDRLPAIEEDLAGIAAHGNTCDCSTGQQAARPWVSLPAAIDHQPPNGCVAGRPVRLAATVSDPRIRLVLRYREVDQSQSWSETAMLPTPGNTQERSAEIPGSAVTGRYQLQYRLIAQLPADEDNPAAVGLAPGLDPPRLDRRPYYVLSPRPGD</sequence>
<keyword evidence="3" id="KW-1185">Reference proteome</keyword>
<feature type="region of interest" description="Disordered" evidence="1">
    <location>
        <begin position="870"/>
        <end position="896"/>
    </location>
</feature>
<dbReference type="AlphaFoldDB" id="A0A1H1TXE5"/>
<proteinExistence type="predicted"/>
<accession>A0A1H1TXE5</accession>
<name>A0A1H1TXE5_9ACTN</name>